<accession>A0A0S6UEN8</accession>
<keyword evidence="1" id="KW-0677">Repeat</keyword>
<dbReference type="Pfam" id="PF00395">
    <property type="entry name" value="SLH"/>
    <property type="match status" value="1"/>
</dbReference>
<keyword evidence="2" id="KW-0732">Signal</keyword>
<name>A0A0S6UEN8_NEOTH</name>
<dbReference type="PROSITE" id="PS51272">
    <property type="entry name" value="SLH"/>
    <property type="match status" value="1"/>
</dbReference>
<dbReference type="Proteomes" id="UP000063718">
    <property type="component" value="Unassembled WGS sequence"/>
</dbReference>
<evidence type="ECO:0000256" key="1">
    <source>
        <dbReference type="ARBA" id="ARBA00022737"/>
    </source>
</evidence>
<evidence type="ECO:0000259" key="3">
    <source>
        <dbReference type="PROSITE" id="PS51272"/>
    </source>
</evidence>
<protein>
    <recommendedName>
        <fullName evidence="3">SLH domain-containing protein</fullName>
    </recommendedName>
</protein>
<feature type="chain" id="PRO_5006630565" description="SLH domain-containing protein" evidence="2">
    <location>
        <begin position="24"/>
        <end position="434"/>
    </location>
</feature>
<dbReference type="RefSeq" id="WP_025774137.1">
    <property type="nucleotide sequence ID" value="NZ_DF238840.1"/>
</dbReference>
<feature type="domain" description="SLH" evidence="3">
    <location>
        <begin position="65"/>
        <end position="128"/>
    </location>
</feature>
<reference evidence="4" key="1">
    <citation type="journal article" date="2014" name="Gene">
        <title>Genome-guided analysis of transformation efficiency and carbon dioxide assimilation by Moorella thermoacetica Y72.</title>
        <authorList>
            <person name="Tsukahara K."/>
            <person name="Kita A."/>
            <person name="Nakashimada Y."/>
            <person name="Hoshino T."/>
            <person name="Murakami K."/>
        </authorList>
    </citation>
    <scope>NUCLEOTIDE SEQUENCE [LARGE SCALE GENOMIC DNA]</scope>
    <source>
        <strain evidence="4">Y72</strain>
    </source>
</reference>
<gene>
    <name evidence="4" type="ORF">MTY_1764</name>
</gene>
<evidence type="ECO:0000256" key="2">
    <source>
        <dbReference type="SAM" id="SignalP"/>
    </source>
</evidence>
<evidence type="ECO:0000313" key="4">
    <source>
        <dbReference type="EMBL" id="GAF26424.1"/>
    </source>
</evidence>
<sequence>MRKASLTGLILFFMFLPWGTAWAGPTAGELLALLPPGAGQATELTRGGFAVMLAVTAGIKGDAETGELPVDVPPESWYTPALRALWQQGIIQGYPNGTLRPEQPITSLEAVILTARAMGLPNEIGGREDNPLPGEIPYGLSQYAFFQQQGLLPPGEPLALLSPAEAARWLAAVFGSETRAGNLLARCRQVLAGKEAIRVRGTVSLQFYNRPGLPTTAELDRMVIYGDVLNEVSMTGKMHQLVTLHLEKEQEMTIEQFVSGGYLYRRVTGSGRETGEWQRLSLAPDVSLLLRQQQNLGLPAGIFPFLHYHLLGEREIAGRHVVGVSFYARQNNPGAPGDLLPLQVFSGSVDDYFSQPGKLIRSLSYWGVIYLDSESLLPVKSDLNLVMAFEPAPGGQPAVMAAMEARFQGKDYNFDDFKIELPAAAVAAPVKENQ</sequence>
<feature type="signal peptide" evidence="2">
    <location>
        <begin position="1"/>
        <end position="23"/>
    </location>
</feature>
<dbReference type="InterPro" id="IPR001119">
    <property type="entry name" value="SLH_dom"/>
</dbReference>
<organism evidence="4">
    <name type="scientific">Moorella thermoacetica Y72</name>
    <dbReference type="NCBI Taxonomy" id="1325331"/>
    <lineage>
        <taxon>Bacteria</taxon>
        <taxon>Bacillati</taxon>
        <taxon>Bacillota</taxon>
        <taxon>Clostridia</taxon>
        <taxon>Neomoorellales</taxon>
        <taxon>Neomoorellaceae</taxon>
        <taxon>Neomoorella</taxon>
    </lineage>
</organism>
<dbReference type="EMBL" id="DF238840">
    <property type="protein sequence ID" value="GAF26424.1"/>
    <property type="molecule type" value="Genomic_DNA"/>
</dbReference>
<dbReference type="AlphaFoldDB" id="A0A0S6UEN8"/>
<proteinExistence type="predicted"/>